<protein>
    <submittedName>
        <fullName evidence="1">Uncharacterized protein</fullName>
    </submittedName>
</protein>
<keyword evidence="2" id="KW-1185">Reference proteome</keyword>
<accession>A0AAE0ECT9</accession>
<reference evidence="1" key="1">
    <citation type="journal article" date="2023" name="Plant J.">
        <title>Genome sequences and population genomics provide insights into the demographic history, inbreeding, and mutation load of two 'living fossil' tree species of Dipteronia.</title>
        <authorList>
            <person name="Feng Y."/>
            <person name="Comes H.P."/>
            <person name="Chen J."/>
            <person name="Zhu S."/>
            <person name="Lu R."/>
            <person name="Zhang X."/>
            <person name="Li P."/>
            <person name="Qiu J."/>
            <person name="Olsen K.M."/>
            <person name="Qiu Y."/>
        </authorList>
    </citation>
    <scope>NUCLEOTIDE SEQUENCE</scope>
    <source>
        <strain evidence="1">NBL</strain>
    </source>
</reference>
<comment type="caution">
    <text evidence="1">The sequence shown here is derived from an EMBL/GenBank/DDBJ whole genome shotgun (WGS) entry which is preliminary data.</text>
</comment>
<evidence type="ECO:0000313" key="2">
    <source>
        <dbReference type="Proteomes" id="UP001281410"/>
    </source>
</evidence>
<dbReference type="PANTHER" id="PTHR31133:SF9">
    <property type="entry name" value="TRANSMEMBRANE PROTEIN"/>
    <property type="match status" value="1"/>
</dbReference>
<organism evidence="1 2">
    <name type="scientific">Dipteronia sinensis</name>
    <dbReference type="NCBI Taxonomy" id="43782"/>
    <lineage>
        <taxon>Eukaryota</taxon>
        <taxon>Viridiplantae</taxon>
        <taxon>Streptophyta</taxon>
        <taxon>Embryophyta</taxon>
        <taxon>Tracheophyta</taxon>
        <taxon>Spermatophyta</taxon>
        <taxon>Magnoliopsida</taxon>
        <taxon>eudicotyledons</taxon>
        <taxon>Gunneridae</taxon>
        <taxon>Pentapetalae</taxon>
        <taxon>rosids</taxon>
        <taxon>malvids</taxon>
        <taxon>Sapindales</taxon>
        <taxon>Sapindaceae</taxon>
        <taxon>Hippocastanoideae</taxon>
        <taxon>Acereae</taxon>
        <taxon>Dipteronia</taxon>
    </lineage>
</organism>
<dbReference type="InterPro" id="IPR040229">
    <property type="entry name" value="At3g27390-like"/>
</dbReference>
<dbReference type="Proteomes" id="UP001281410">
    <property type="component" value="Unassembled WGS sequence"/>
</dbReference>
<dbReference type="PANTHER" id="PTHR31133">
    <property type="entry name" value="MEMBRANE PROTEIN"/>
    <property type="match status" value="1"/>
</dbReference>
<name>A0AAE0ECT9_9ROSI</name>
<dbReference type="AlphaFoldDB" id="A0AAE0ECT9"/>
<dbReference type="EMBL" id="JANJYJ010000003">
    <property type="protein sequence ID" value="KAK3223162.1"/>
    <property type="molecule type" value="Genomic_DNA"/>
</dbReference>
<gene>
    <name evidence="1" type="ORF">Dsin_010187</name>
</gene>
<evidence type="ECO:0000313" key="1">
    <source>
        <dbReference type="EMBL" id="KAK3223162.1"/>
    </source>
</evidence>
<proteinExistence type="predicted"/>
<sequence>MRSGIYYLSFFFSGDNVEITSVNRPEGRVFDWLYEPMCIMKEQIRSLNLNETEEQYFLKFCLYNGDTARIESWQNGGIPPEDPIKRAQLEGINRRLQGICLTLSRLPTSRRRFFEVVKAIEDEGKKNFGDLGSKHDTEAA</sequence>